<feature type="non-terminal residue" evidence="2">
    <location>
        <position position="1"/>
    </location>
</feature>
<dbReference type="GO" id="GO:0005739">
    <property type="term" value="C:mitochondrion"/>
    <property type="evidence" value="ECO:0007669"/>
    <property type="project" value="TreeGrafter"/>
</dbReference>
<dbReference type="GO" id="GO:0070221">
    <property type="term" value="P:sulfide oxidation, using sulfide:quinone oxidoreductase"/>
    <property type="evidence" value="ECO:0007669"/>
    <property type="project" value="TreeGrafter"/>
</dbReference>
<name>A0A7R9KE26_9ACAR</name>
<feature type="domain" description="FAD/NAD(P)-binding" evidence="1">
    <location>
        <begin position="31"/>
        <end position="146"/>
    </location>
</feature>
<keyword evidence="3" id="KW-1185">Reference proteome</keyword>
<dbReference type="PANTHER" id="PTHR10632:SF2">
    <property type="entry name" value="SULFIDE:QUINONE OXIDOREDUCTASE, MITOCHONDRIAL"/>
    <property type="match status" value="1"/>
</dbReference>
<dbReference type="SUPFAM" id="SSF51905">
    <property type="entry name" value="FAD/NAD(P)-binding domain"/>
    <property type="match status" value="1"/>
</dbReference>
<evidence type="ECO:0000313" key="2">
    <source>
        <dbReference type="EMBL" id="CAD7620148.1"/>
    </source>
</evidence>
<dbReference type="Gene3D" id="3.50.50.60">
    <property type="entry name" value="FAD/NAD(P)-binding domain"/>
    <property type="match status" value="2"/>
</dbReference>
<dbReference type="InterPro" id="IPR015904">
    <property type="entry name" value="Sulphide_quinone_reductase"/>
</dbReference>
<evidence type="ECO:0000259" key="1">
    <source>
        <dbReference type="Pfam" id="PF07992"/>
    </source>
</evidence>
<dbReference type="AlphaFoldDB" id="A0A7R9KE26"/>
<gene>
    <name evidence="2" type="ORF">OSB1V03_LOCUS643</name>
</gene>
<protein>
    <recommendedName>
        <fullName evidence="1">FAD/NAD(P)-binding domain-containing protein</fullName>
    </recommendedName>
</protein>
<sequence length="161" mass="17410">MALLSLTGRVSANHLRRYASTAAPKDKDHFHLVVVGGGAGGLSIASKFTEVLTTLDKGKVAVIEPSDMHYYQPMWTLVGAGIKTLDQSGRPMAKVMPKGVKWIKDRAMAIEPDQNRVRLSGANGTITYDYLLVAVGINIDWHKIVGLEEALTTPGVCSNYS</sequence>
<reference evidence="2" key="1">
    <citation type="submission" date="2020-11" db="EMBL/GenBank/DDBJ databases">
        <authorList>
            <person name="Tran Van P."/>
        </authorList>
    </citation>
    <scope>NUCLEOTIDE SEQUENCE</scope>
</reference>
<dbReference type="Pfam" id="PF07992">
    <property type="entry name" value="Pyr_redox_2"/>
    <property type="match status" value="1"/>
</dbReference>
<accession>A0A7R9KE26</accession>
<dbReference type="InterPro" id="IPR036188">
    <property type="entry name" value="FAD/NAD-bd_sf"/>
</dbReference>
<dbReference type="EMBL" id="CAJPIZ010000145">
    <property type="protein sequence ID" value="CAG2100578.1"/>
    <property type="molecule type" value="Genomic_DNA"/>
</dbReference>
<proteinExistence type="predicted"/>
<dbReference type="EMBL" id="OC854720">
    <property type="protein sequence ID" value="CAD7620148.1"/>
    <property type="molecule type" value="Genomic_DNA"/>
</dbReference>
<dbReference type="PANTHER" id="PTHR10632">
    <property type="entry name" value="SULFIDE:QUINONE OXIDOREDUCTASE"/>
    <property type="match status" value="1"/>
</dbReference>
<evidence type="ECO:0000313" key="3">
    <source>
        <dbReference type="Proteomes" id="UP000759131"/>
    </source>
</evidence>
<dbReference type="Proteomes" id="UP000759131">
    <property type="component" value="Unassembled WGS sequence"/>
</dbReference>
<dbReference type="GO" id="GO:0071949">
    <property type="term" value="F:FAD binding"/>
    <property type="evidence" value="ECO:0007669"/>
    <property type="project" value="TreeGrafter"/>
</dbReference>
<organism evidence="2">
    <name type="scientific">Medioppia subpectinata</name>
    <dbReference type="NCBI Taxonomy" id="1979941"/>
    <lineage>
        <taxon>Eukaryota</taxon>
        <taxon>Metazoa</taxon>
        <taxon>Ecdysozoa</taxon>
        <taxon>Arthropoda</taxon>
        <taxon>Chelicerata</taxon>
        <taxon>Arachnida</taxon>
        <taxon>Acari</taxon>
        <taxon>Acariformes</taxon>
        <taxon>Sarcoptiformes</taxon>
        <taxon>Oribatida</taxon>
        <taxon>Brachypylina</taxon>
        <taxon>Oppioidea</taxon>
        <taxon>Oppiidae</taxon>
        <taxon>Medioppia</taxon>
    </lineage>
</organism>
<dbReference type="InterPro" id="IPR023753">
    <property type="entry name" value="FAD/NAD-binding_dom"/>
</dbReference>
<dbReference type="OrthoDB" id="5376590at2759"/>
<dbReference type="GO" id="GO:0070224">
    <property type="term" value="F:sulfide:quinone oxidoreductase activity"/>
    <property type="evidence" value="ECO:0007669"/>
    <property type="project" value="TreeGrafter"/>
</dbReference>